<dbReference type="GO" id="GO:0006302">
    <property type="term" value="P:double-strand break repair"/>
    <property type="evidence" value="ECO:0007669"/>
    <property type="project" value="TreeGrafter"/>
</dbReference>
<gene>
    <name evidence="12" type="ORF">DACRYDRAFT_115416</name>
</gene>
<dbReference type="CDD" id="cd09080">
    <property type="entry name" value="TDP2"/>
    <property type="match status" value="1"/>
</dbReference>
<keyword evidence="5" id="KW-0479">Metal-binding</keyword>
<evidence type="ECO:0000256" key="1">
    <source>
        <dbReference type="ARBA" id="ARBA00001936"/>
    </source>
</evidence>
<dbReference type="OrthoDB" id="9975959at2759"/>
<dbReference type="SUPFAM" id="SSF56219">
    <property type="entry name" value="DNase I-like"/>
    <property type="match status" value="1"/>
</dbReference>
<keyword evidence="13" id="KW-1185">Reference proteome</keyword>
<reference evidence="12 13" key="1">
    <citation type="journal article" date="2012" name="Science">
        <title>The Paleozoic origin of enzymatic lignin decomposition reconstructed from 31 fungal genomes.</title>
        <authorList>
            <person name="Floudas D."/>
            <person name="Binder M."/>
            <person name="Riley R."/>
            <person name="Barry K."/>
            <person name="Blanchette R.A."/>
            <person name="Henrissat B."/>
            <person name="Martinez A.T."/>
            <person name="Otillar R."/>
            <person name="Spatafora J.W."/>
            <person name="Yadav J.S."/>
            <person name="Aerts A."/>
            <person name="Benoit I."/>
            <person name="Boyd A."/>
            <person name="Carlson A."/>
            <person name="Copeland A."/>
            <person name="Coutinho P.M."/>
            <person name="de Vries R.P."/>
            <person name="Ferreira P."/>
            <person name="Findley K."/>
            <person name="Foster B."/>
            <person name="Gaskell J."/>
            <person name="Glotzer D."/>
            <person name="Gorecki P."/>
            <person name="Heitman J."/>
            <person name="Hesse C."/>
            <person name="Hori C."/>
            <person name="Igarashi K."/>
            <person name="Jurgens J.A."/>
            <person name="Kallen N."/>
            <person name="Kersten P."/>
            <person name="Kohler A."/>
            <person name="Kuees U."/>
            <person name="Kumar T.K.A."/>
            <person name="Kuo A."/>
            <person name="LaButti K."/>
            <person name="Larrondo L.F."/>
            <person name="Lindquist E."/>
            <person name="Ling A."/>
            <person name="Lombard V."/>
            <person name="Lucas S."/>
            <person name="Lundell T."/>
            <person name="Martin R."/>
            <person name="McLaughlin D.J."/>
            <person name="Morgenstern I."/>
            <person name="Morin E."/>
            <person name="Murat C."/>
            <person name="Nagy L.G."/>
            <person name="Nolan M."/>
            <person name="Ohm R.A."/>
            <person name="Patyshakuliyeva A."/>
            <person name="Rokas A."/>
            <person name="Ruiz-Duenas F.J."/>
            <person name="Sabat G."/>
            <person name="Salamov A."/>
            <person name="Samejima M."/>
            <person name="Schmutz J."/>
            <person name="Slot J.C."/>
            <person name="St John F."/>
            <person name="Stenlid J."/>
            <person name="Sun H."/>
            <person name="Sun S."/>
            <person name="Syed K."/>
            <person name="Tsang A."/>
            <person name="Wiebenga A."/>
            <person name="Young D."/>
            <person name="Pisabarro A."/>
            <person name="Eastwood D.C."/>
            <person name="Martin F."/>
            <person name="Cullen D."/>
            <person name="Grigoriev I.V."/>
            <person name="Hibbett D.S."/>
        </authorList>
    </citation>
    <scope>NUCLEOTIDE SEQUENCE [LARGE SCALE GENOMIC DNA]</scope>
    <source>
        <strain evidence="12 13">DJM-731 SS1</strain>
    </source>
</reference>
<dbReference type="GO" id="GO:0046872">
    <property type="term" value="F:metal ion binding"/>
    <property type="evidence" value="ECO:0007669"/>
    <property type="project" value="UniProtKB-KW"/>
</dbReference>
<evidence type="ECO:0000256" key="9">
    <source>
        <dbReference type="ARBA" id="ARBA00023204"/>
    </source>
</evidence>
<accession>M5FYS8</accession>
<dbReference type="InterPro" id="IPR051547">
    <property type="entry name" value="TDP2-like"/>
</dbReference>
<name>M5FYS8_DACPD</name>
<keyword evidence="10" id="KW-0539">Nucleus</keyword>
<dbReference type="Pfam" id="PF03372">
    <property type="entry name" value="Exo_endo_phos"/>
    <property type="match status" value="1"/>
</dbReference>
<organism evidence="12 13">
    <name type="scientific">Dacryopinax primogenitus (strain DJM 731)</name>
    <name type="common">Brown rot fungus</name>
    <dbReference type="NCBI Taxonomy" id="1858805"/>
    <lineage>
        <taxon>Eukaryota</taxon>
        <taxon>Fungi</taxon>
        <taxon>Dikarya</taxon>
        <taxon>Basidiomycota</taxon>
        <taxon>Agaricomycotina</taxon>
        <taxon>Dacrymycetes</taxon>
        <taxon>Dacrymycetales</taxon>
        <taxon>Dacrymycetaceae</taxon>
        <taxon>Dacryopinax</taxon>
    </lineage>
</organism>
<evidence type="ECO:0000256" key="3">
    <source>
        <dbReference type="ARBA" id="ARBA00004322"/>
    </source>
</evidence>
<dbReference type="AlphaFoldDB" id="M5FYS8"/>
<dbReference type="RefSeq" id="XP_040630075.1">
    <property type="nucleotide sequence ID" value="XM_040770001.1"/>
</dbReference>
<evidence type="ECO:0000256" key="2">
    <source>
        <dbReference type="ARBA" id="ARBA00001946"/>
    </source>
</evidence>
<feature type="domain" description="Endonuclease/exonuclease/phosphatase" evidence="11">
    <location>
        <begin position="23"/>
        <end position="255"/>
    </location>
</feature>
<dbReference type="HOGENOM" id="CLU_042307_0_0_1"/>
<protein>
    <submittedName>
        <fullName evidence="12">DNase I-like protein</fullName>
    </submittedName>
</protein>
<evidence type="ECO:0000256" key="5">
    <source>
        <dbReference type="ARBA" id="ARBA00022723"/>
    </source>
</evidence>
<dbReference type="STRING" id="1858805.M5FYS8"/>
<dbReference type="GO" id="GO:0005737">
    <property type="term" value="C:cytoplasm"/>
    <property type="evidence" value="ECO:0007669"/>
    <property type="project" value="TreeGrafter"/>
</dbReference>
<dbReference type="InterPro" id="IPR005135">
    <property type="entry name" value="Endo/exonuclease/phosphatase"/>
</dbReference>
<dbReference type="GO" id="GO:0004518">
    <property type="term" value="F:nuclease activity"/>
    <property type="evidence" value="ECO:0007669"/>
    <property type="project" value="UniProtKB-KW"/>
</dbReference>
<dbReference type="Gene3D" id="3.60.10.10">
    <property type="entry name" value="Endonuclease/exonuclease/phosphatase"/>
    <property type="match status" value="1"/>
</dbReference>
<evidence type="ECO:0000313" key="12">
    <source>
        <dbReference type="EMBL" id="EJU03181.1"/>
    </source>
</evidence>
<proteinExistence type="predicted"/>
<dbReference type="EMBL" id="JH795860">
    <property type="protein sequence ID" value="EJU03181.1"/>
    <property type="molecule type" value="Genomic_DNA"/>
</dbReference>
<keyword evidence="6" id="KW-0227">DNA damage</keyword>
<keyword evidence="7" id="KW-0378">Hydrolase</keyword>
<dbReference type="PANTHER" id="PTHR15822">
    <property type="entry name" value="TRAF AND TNF RECEPTOR-ASSOCIATED PROTEIN"/>
    <property type="match status" value="1"/>
</dbReference>
<dbReference type="GeneID" id="63685063"/>
<evidence type="ECO:0000256" key="10">
    <source>
        <dbReference type="ARBA" id="ARBA00023242"/>
    </source>
</evidence>
<dbReference type="InterPro" id="IPR036691">
    <property type="entry name" value="Endo/exonu/phosph_ase_sf"/>
</dbReference>
<evidence type="ECO:0000256" key="4">
    <source>
        <dbReference type="ARBA" id="ARBA00022722"/>
    </source>
</evidence>
<evidence type="ECO:0000256" key="8">
    <source>
        <dbReference type="ARBA" id="ARBA00022842"/>
    </source>
</evidence>
<dbReference type="OMA" id="PEPCCIL"/>
<sequence>MSTSRGPCQNQKQVQLPSRVKLVTWNVDGASSSDSKLAYESLSSALSLIKLWVDGKPAIICLQEVHRDSLPALGNDPWVRSEFSILHQPGQRYDNLVLVSLCLSISHAFVIDFPKSAIGRRALFVDIPLSAGSGKRFLRIANTHLESLNQSLARRAQLALVARYLSLPEVEGLVCGDMNANSPADEEYPPELGLEDVWTVVRPGEEGFTWGHAQWEGETWPLGRFDKVFRARGVRVVEGIELREGRGEGSWVSDHHALVVNLRLG</sequence>
<dbReference type="GO" id="GO:0003697">
    <property type="term" value="F:single-stranded DNA binding"/>
    <property type="evidence" value="ECO:0007669"/>
    <property type="project" value="TreeGrafter"/>
</dbReference>
<keyword evidence="9" id="KW-0234">DNA repair</keyword>
<evidence type="ECO:0000256" key="7">
    <source>
        <dbReference type="ARBA" id="ARBA00022801"/>
    </source>
</evidence>
<comment type="cofactor">
    <cofactor evidence="1">
        <name>Mn(2+)</name>
        <dbReference type="ChEBI" id="CHEBI:29035"/>
    </cofactor>
</comment>
<evidence type="ECO:0000256" key="6">
    <source>
        <dbReference type="ARBA" id="ARBA00022763"/>
    </source>
</evidence>
<evidence type="ECO:0000259" key="11">
    <source>
        <dbReference type="Pfam" id="PF03372"/>
    </source>
</evidence>
<evidence type="ECO:0000313" key="13">
    <source>
        <dbReference type="Proteomes" id="UP000030653"/>
    </source>
</evidence>
<keyword evidence="8" id="KW-0460">Magnesium</keyword>
<dbReference type="GO" id="GO:0070260">
    <property type="term" value="F:5'-tyrosyl-DNA phosphodiesterase activity"/>
    <property type="evidence" value="ECO:0007669"/>
    <property type="project" value="TreeGrafter"/>
</dbReference>
<comment type="cofactor">
    <cofactor evidence="2">
        <name>Mg(2+)</name>
        <dbReference type="ChEBI" id="CHEBI:18420"/>
    </cofactor>
</comment>
<dbReference type="PANTHER" id="PTHR15822:SF4">
    <property type="entry name" value="TYROSYL-DNA PHOSPHODIESTERASE 2"/>
    <property type="match status" value="1"/>
</dbReference>
<dbReference type="Proteomes" id="UP000030653">
    <property type="component" value="Unassembled WGS sequence"/>
</dbReference>
<keyword evidence="4" id="KW-0540">Nuclease</keyword>
<comment type="subcellular location">
    <subcellularLocation>
        <location evidence="3">Nucleus</location>
        <location evidence="3">PML body</location>
    </subcellularLocation>
</comment>